<evidence type="ECO:0000313" key="2">
    <source>
        <dbReference type="EMBL" id="KAK1362830.1"/>
    </source>
</evidence>
<dbReference type="EMBL" id="JAUIZM010000009">
    <property type="protein sequence ID" value="KAK1362830.1"/>
    <property type="molecule type" value="Genomic_DNA"/>
</dbReference>
<reference evidence="2" key="2">
    <citation type="submission" date="2023-05" db="EMBL/GenBank/DDBJ databases">
        <authorList>
            <person name="Schelkunov M.I."/>
        </authorList>
    </citation>
    <scope>NUCLEOTIDE SEQUENCE</scope>
    <source>
        <strain evidence="2">Hsosn_3</strain>
        <tissue evidence="2">Leaf</tissue>
    </source>
</reference>
<keyword evidence="3" id="KW-1185">Reference proteome</keyword>
<dbReference type="Proteomes" id="UP001237642">
    <property type="component" value="Unassembled WGS sequence"/>
</dbReference>
<comment type="caution">
    <text evidence="2">The sequence shown here is derived from an EMBL/GenBank/DDBJ whole genome shotgun (WGS) entry which is preliminary data.</text>
</comment>
<sequence length="107" mass="11505">MTNYGTIPPPPSSSSTSGKQSNTSPAQNTTSKKASQLLAPGKSSQSQSLSPHLSTTHLLVSKQTSLTSVQTRHHRSTHPLLQSPLAPDLSHRSRRTHRPLALLLLPK</sequence>
<evidence type="ECO:0000256" key="1">
    <source>
        <dbReference type="SAM" id="MobiDB-lite"/>
    </source>
</evidence>
<reference evidence="2" key="1">
    <citation type="submission" date="2023-02" db="EMBL/GenBank/DDBJ databases">
        <title>Genome of toxic invasive species Heracleum sosnowskyi carries increased number of genes despite the absence of recent whole-genome duplications.</title>
        <authorList>
            <person name="Schelkunov M."/>
            <person name="Shtratnikova V."/>
            <person name="Makarenko M."/>
            <person name="Klepikova A."/>
            <person name="Omelchenko D."/>
            <person name="Novikova G."/>
            <person name="Obukhova E."/>
            <person name="Bogdanov V."/>
            <person name="Penin A."/>
            <person name="Logacheva M."/>
        </authorList>
    </citation>
    <scope>NUCLEOTIDE SEQUENCE</scope>
    <source>
        <strain evidence="2">Hsosn_3</strain>
        <tissue evidence="2">Leaf</tissue>
    </source>
</reference>
<proteinExistence type="predicted"/>
<feature type="compositionally biased region" description="Low complexity" evidence="1">
    <location>
        <begin position="13"/>
        <end position="25"/>
    </location>
</feature>
<gene>
    <name evidence="2" type="ORF">POM88_038391</name>
</gene>
<feature type="compositionally biased region" description="Low complexity" evidence="1">
    <location>
        <begin position="43"/>
        <end position="61"/>
    </location>
</feature>
<name>A0AAD8HB49_9APIA</name>
<dbReference type="AlphaFoldDB" id="A0AAD8HB49"/>
<protein>
    <submittedName>
        <fullName evidence="2">Uncharacterized protein</fullName>
    </submittedName>
</protein>
<accession>A0AAD8HB49</accession>
<organism evidence="2 3">
    <name type="scientific">Heracleum sosnowskyi</name>
    <dbReference type="NCBI Taxonomy" id="360622"/>
    <lineage>
        <taxon>Eukaryota</taxon>
        <taxon>Viridiplantae</taxon>
        <taxon>Streptophyta</taxon>
        <taxon>Embryophyta</taxon>
        <taxon>Tracheophyta</taxon>
        <taxon>Spermatophyta</taxon>
        <taxon>Magnoliopsida</taxon>
        <taxon>eudicotyledons</taxon>
        <taxon>Gunneridae</taxon>
        <taxon>Pentapetalae</taxon>
        <taxon>asterids</taxon>
        <taxon>campanulids</taxon>
        <taxon>Apiales</taxon>
        <taxon>Apiaceae</taxon>
        <taxon>Apioideae</taxon>
        <taxon>apioid superclade</taxon>
        <taxon>Tordylieae</taxon>
        <taxon>Tordyliinae</taxon>
        <taxon>Heracleum</taxon>
    </lineage>
</organism>
<feature type="region of interest" description="Disordered" evidence="1">
    <location>
        <begin position="1"/>
        <end position="98"/>
    </location>
</feature>
<evidence type="ECO:0000313" key="3">
    <source>
        <dbReference type="Proteomes" id="UP001237642"/>
    </source>
</evidence>